<dbReference type="PANTHER" id="PTHR45754">
    <property type="entry name" value="METHYLENETETRAHYDROFOLATE REDUCTASE"/>
    <property type="match status" value="1"/>
</dbReference>
<dbReference type="InterPro" id="IPR003171">
    <property type="entry name" value="Mehydrof_redctse-like"/>
</dbReference>
<evidence type="ECO:0000256" key="6">
    <source>
        <dbReference type="ARBA" id="ARBA00023002"/>
    </source>
</evidence>
<evidence type="ECO:0000256" key="3">
    <source>
        <dbReference type="ARBA" id="ARBA00006743"/>
    </source>
</evidence>
<keyword evidence="6 8" id="KW-0560">Oxidoreductase</keyword>
<reference evidence="9 10" key="1">
    <citation type="submission" date="2024-08" db="EMBL/GenBank/DDBJ databases">
        <title>Clostridium lapicellarii sp. nov., and Clostridium renhuaiense sp. nov., two species isolated from the mud in a fermentation cellar used for producing sauce-flavour Chinese liquors.</title>
        <authorList>
            <person name="Yang F."/>
            <person name="Wang H."/>
            <person name="Chen L.Q."/>
            <person name="Zhou N."/>
            <person name="Lu J.J."/>
            <person name="Pu X.X."/>
            <person name="Wan B."/>
            <person name="Wang L."/>
            <person name="Liu S.J."/>
        </authorList>
    </citation>
    <scope>NUCLEOTIDE SEQUENCE [LARGE SCALE GENOMIC DNA]</scope>
    <source>
        <strain evidence="9 10">MT-5</strain>
    </source>
</reference>
<keyword evidence="5 8" id="KW-0274">FAD</keyword>
<dbReference type="Gene3D" id="3.20.20.220">
    <property type="match status" value="1"/>
</dbReference>
<dbReference type="Pfam" id="PF02219">
    <property type="entry name" value="MTHFR"/>
    <property type="match status" value="1"/>
</dbReference>
<organism evidence="9 10">
    <name type="scientific">Clostridium moutaii</name>
    <dbReference type="NCBI Taxonomy" id="3240932"/>
    <lineage>
        <taxon>Bacteria</taxon>
        <taxon>Bacillati</taxon>
        <taxon>Bacillota</taxon>
        <taxon>Clostridia</taxon>
        <taxon>Eubacteriales</taxon>
        <taxon>Clostridiaceae</taxon>
        <taxon>Clostridium</taxon>
    </lineage>
</organism>
<protein>
    <recommendedName>
        <fullName evidence="8">Methylenetetrahydrofolate reductase</fullName>
    </recommendedName>
</protein>
<evidence type="ECO:0000313" key="10">
    <source>
        <dbReference type="Proteomes" id="UP001564657"/>
    </source>
</evidence>
<evidence type="ECO:0000256" key="7">
    <source>
        <dbReference type="ARBA" id="ARBA00048628"/>
    </source>
</evidence>
<evidence type="ECO:0000256" key="4">
    <source>
        <dbReference type="ARBA" id="ARBA00022630"/>
    </source>
</evidence>
<evidence type="ECO:0000313" key="9">
    <source>
        <dbReference type="EMBL" id="MEY7999074.1"/>
    </source>
</evidence>
<comment type="similarity">
    <text evidence="3 8">Belongs to the methylenetetrahydrofolate reductase family.</text>
</comment>
<dbReference type="InterPro" id="IPR029041">
    <property type="entry name" value="FAD-linked_oxidoreductase-like"/>
</dbReference>
<dbReference type="SUPFAM" id="SSF51730">
    <property type="entry name" value="FAD-linked oxidoreductase"/>
    <property type="match status" value="1"/>
</dbReference>
<evidence type="ECO:0000256" key="1">
    <source>
        <dbReference type="ARBA" id="ARBA00001974"/>
    </source>
</evidence>
<dbReference type="RefSeq" id="WP_369702938.1">
    <property type="nucleotide sequence ID" value="NZ_JBGEWD010000001.1"/>
</dbReference>
<dbReference type="Proteomes" id="UP001564657">
    <property type="component" value="Unassembled WGS sequence"/>
</dbReference>
<evidence type="ECO:0000256" key="5">
    <source>
        <dbReference type="ARBA" id="ARBA00022827"/>
    </source>
</evidence>
<comment type="catalytic activity">
    <reaction evidence="7">
        <text>(6S)-5-methyl-5,6,7,8-tetrahydrofolate + NAD(+) = (6R)-5,10-methylene-5,6,7,8-tetrahydrofolate + NADH + H(+)</text>
        <dbReference type="Rhea" id="RHEA:19821"/>
        <dbReference type="ChEBI" id="CHEBI:15378"/>
        <dbReference type="ChEBI" id="CHEBI:15636"/>
        <dbReference type="ChEBI" id="CHEBI:18608"/>
        <dbReference type="ChEBI" id="CHEBI:57540"/>
        <dbReference type="ChEBI" id="CHEBI:57945"/>
        <dbReference type="EC" id="1.5.1.54"/>
    </reaction>
    <physiologicalReaction direction="right-to-left" evidence="7">
        <dbReference type="Rhea" id="RHEA:19823"/>
    </physiologicalReaction>
</comment>
<comment type="caution">
    <text evidence="9">The sequence shown here is derived from an EMBL/GenBank/DDBJ whole genome shotgun (WGS) entry which is preliminary data.</text>
</comment>
<comment type="pathway">
    <text evidence="2 8">One-carbon metabolism; tetrahydrofolate interconversion.</text>
</comment>
<name>A0ABV4BJV8_9CLOT</name>
<sequence>MKISEIMKKRMSFSFEVFPPKTDQPMEPLLDTLEHLYTFRPDFISCTYGAGGTNAGRNIEVCKAIKESGKATPVTHFTCIGNKKENIKKSLQTYLDMGVDHILALRGDFPKGWEGTRGDFNYANELVTFIKENFPEFCIAVAGNPEKHFQAASFEEDIVHLRVKQDSGADYIMTQLCHDVEQYEWWAEKIRKAGISLPIDVGVMPVLSKDPIIRMTVSNGSAIPRELAEIIGRYSDNPEDFKKAGKEYTVKQIYKFINAGINGLHIYSLNKWKDITDILNDAGILNSNK</sequence>
<proteinExistence type="inferred from homology"/>
<gene>
    <name evidence="9" type="ORF">AB8U03_02470</name>
</gene>
<dbReference type="CDD" id="cd00537">
    <property type="entry name" value="MTHFR"/>
    <property type="match status" value="1"/>
</dbReference>
<keyword evidence="10" id="KW-1185">Reference proteome</keyword>
<evidence type="ECO:0000256" key="2">
    <source>
        <dbReference type="ARBA" id="ARBA00004777"/>
    </source>
</evidence>
<keyword evidence="4 8" id="KW-0285">Flavoprotein</keyword>
<evidence type="ECO:0000256" key="8">
    <source>
        <dbReference type="RuleBase" id="RU003862"/>
    </source>
</evidence>
<dbReference type="EMBL" id="JBGEWD010000001">
    <property type="protein sequence ID" value="MEY7999074.1"/>
    <property type="molecule type" value="Genomic_DNA"/>
</dbReference>
<comment type="cofactor">
    <cofactor evidence="1 8">
        <name>FAD</name>
        <dbReference type="ChEBI" id="CHEBI:57692"/>
    </cofactor>
</comment>
<dbReference type="PANTHER" id="PTHR45754:SF3">
    <property type="entry name" value="METHYLENETETRAHYDROFOLATE REDUCTASE (NADPH)"/>
    <property type="match status" value="1"/>
</dbReference>
<accession>A0ABV4BJV8</accession>